<keyword evidence="1 2" id="KW-0560">Oxidoreductase</keyword>
<dbReference type="Pfam" id="PF01073">
    <property type="entry name" value="3Beta_HSD"/>
    <property type="match status" value="1"/>
</dbReference>
<sequence length="347" mass="38185">MAMVESTDCYFPQGWDAKAFRKGKMGFVPPKVVCVTSGTSYLGLWITVQLLQRGYIVRVTVDNTEELHKLREMEEFAAFSNRVMGVVGNIAVDDASALSQVFDGCYGVFHTSSFIDPYGVSGFTEHMVNLEVRGAEKVVEACSVTSSVRRLVFTSSLAACIWNTQETDSSFVVDEKCWSDTYLCREKKLWFALSKTMAEKAAWRAAEERGELNMVTICPALLTGPAFSSSHSNSSIAYLKGGREMYEKGVMATVDVRRAAEAHVSVYEEMGGGGASGRYICFDTPVNTPSDALNLEEKLKTKLGFSELFEEDDHNEKGRFGVGADRIANAKLSRIIASSVHVNSCIH</sequence>
<protein>
    <recommendedName>
        <fullName evidence="3">3-beta hydroxysteroid dehydrogenase/isomerase domain-containing protein</fullName>
    </recommendedName>
</protein>
<comment type="similarity">
    <text evidence="2">Belongs to the 3-beta-HSD family.</text>
</comment>
<dbReference type="Gene3D" id="3.40.50.720">
    <property type="entry name" value="NAD(P)-binding Rossmann-like Domain"/>
    <property type="match status" value="1"/>
</dbReference>
<dbReference type="AlphaFoldDB" id="A0AA38LNL7"/>
<dbReference type="Proteomes" id="UP000824469">
    <property type="component" value="Unassembled WGS sequence"/>
</dbReference>
<dbReference type="EMBL" id="JAHRHJ020000001">
    <property type="protein sequence ID" value="KAH9330439.1"/>
    <property type="molecule type" value="Genomic_DNA"/>
</dbReference>
<keyword evidence="5" id="KW-1185">Reference proteome</keyword>
<name>A0AA38LNL7_TAXCH</name>
<proteinExistence type="inferred from homology"/>
<gene>
    <name evidence="4" type="ORF">KI387_002547</name>
</gene>
<dbReference type="PANTHER" id="PTHR10366">
    <property type="entry name" value="NAD DEPENDENT EPIMERASE/DEHYDRATASE"/>
    <property type="match status" value="1"/>
</dbReference>
<evidence type="ECO:0000256" key="2">
    <source>
        <dbReference type="RuleBase" id="RU004475"/>
    </source>
</evidence>
<evidence type="ECO:0000256" key="1">
    <source>
        <dbReference type="ARBA" id="ARBA00023002"/>
    </source>
</evidence>
<dbReference type="GO" id="GO:0016616">
    <property type="term" value="F:oxidoreductase activity, acting on the CH-OH group of donors, NAD or NADP as acceptor"/>
    <property type="evidence" value="ECO:0007669"/>
    <property type="project" value="InterPro"/>
</dbReference>
<dbReference type="CDD" id="cd08958">
    <property type="entry name" value="FR_SDR_e"/>
    <property type="match status" value="1"/>
</dbReference>
<comment type="caution">
    <text evidence="4">The sequence shown here is derived from an EMBL/GenBank/DDBJ whole genome shotgun (WGS) entry which is preliminary data.</text>
</comment>
<dbReference type="OMA" id="ICFDQVI"/>
<evidence type="ECO:0000313" key="5">
    <source>
        <dbReference type="Proteomes" id="UP000824469"/>
    </source>
</evidence>
<dbReference type="SUPFAM" id="SSF51735">
    <property type="entry name" value="NAD(P)-binding Rossmann-fold domains"/>
    <property type="match status" value="1"/>
</dbReference>
<dbReference type="InterPro" id="IPR002225">
    <property type="entry name" value="3Beta_OHSteriod_DH/Estase"/>
</dbReference>
<organism evidence="4 5">
    <name type="scientific">Taxus chinensis</name>
    <name type="common">Chinese yew</name>
    <name type="synonym">Taxus wallichiana var. chinensis</name>
    <dbReference type="NCBI Taxonomy" id="29808"/>
    <lineage>
        <taxon>Eukaryota</taxon>
        <taxon>Viridiplantae</taxon>
        <taxon>Streptophyta</taxon>
        <taxon>Embryophyta</taxon>
        <taxon>Tracheophyta</taxon>
        <taxon>Spermatophyta</taxon>
        <taxon>Pinopsida</taxon>
        <taxon>Pinidae</taxon>
        <taxon>Conifers II</taxon>
        <taxon>Cupressales</taxon>
        <taxon>Taxaceae</taxon>
        <taxon>Taxus</taxon>
    </lineage>
</organism>
<evidence type="ECO:0000259" key="3">
    <source>
        <dbReference type="Pfam" id="PF01073"/>
    </source>
</evidence>
<feature type="domain" description="3-beta hydroxysteroid dehydrogenase/isomerase" evidence="3">
    <location>
        <begin position="35"/>
        <end position="250"/>
    </location>
</feature>
<dbReference type="GO" id="GO:0006694">
    <property type="term" value="P:steroid biosynthetic process"/>
    <property type="evidence" value="ECO:0007669"/>
    <property type="project" value="InterPro"/>
</dbReference>
<dbReference type="InterPro" id="IPR036291">
    <property type="entry name" value="NAD(P)-bd_dom_sf"/>
</dbReference>
<reference evidence="4 5" key="1">
    <citation type="journal article" date="2021" name="Nat. Plants">
        <title>The Taxus genome provides insights into paclitaxel biosynthesis.</title>
        <authorList>
            <person name="Xiong X."/>
            <person name="Gou J."/>
            <person name="Liao Q."/>
            <person name="Li Y."/>
            <person name="Zhou Q."/>
            <person name="Bi G."/>
            <person name="Li C."/>
            <person name="Du R."/>
            <person name="Wang X."/>
            <person name="Sun T."/>
            <person name="Guo L."/>
            <person name="Liang H."/>
            <person name="Lu P."/>
            <person name="Wu Y."/>
            <person name="Zhang Z."/>
            <person name="Ro D.K."/>
            <person name="Shang Y."/>
            <person name="Huang S."/>
            <person name="Yan J."/>
        </authorList>
    </citation>
    <scope>NUCLEOTIDE SEQUENCE [LARGE SCALE GENOMIC DNA]</scope>
    <source>
        <strain evidence="4">Ta-2019</strain>
    </source>
</reference>
<dbReference type="InterPro" id="IPR050425">
    <property type="entry name" value="NAD(P)_dehydrat-like"/>
</dbReference>
<accession>A0AA38LNL7</accession>
<evidence type="ECO:0000313" key="4">
    <source>
        <dbReference type="EMBL" id="KAH9330439.1"/>
    </source>
</evidence>
<dbReference type="PANTHER" id="PTHR10366:SF483">
    <property type="entry name" value="CINNAMOYL COA REDUCTASE-LIKE PROTEIN"/>
    <property type="match status" value="1"/>
</dbReference>